<proteinExistence type="inferred from homology"/>
<comment type="caution">
    <text evidence="9">The sequence shown here is derived from an EMBL/GenBank/DDBJ whole genome shotgun (WGS) entry which is preliminary data.</text>
</comment>
<dbReference type="Gene3D" id="2.30.30.210">
    <property type="entry name" value="Ribonuclease P/MRP, subunit p29"/>
    <property type="match status" value="1"/>
</dbReference>
<keyword evidence="7" id="KW-0378">Hydrolase</keyword>
<dbReference type="InterPro" id="IPR016848">
    <property type="entry name" value="RNase_P/MRP_Rpp29-subunit"/>
</dbReference>
<evidence type="ECO:0000256" key="6">
    <source>
        <dbReference type="ARBA" id="ARBA00022759"/>
    </source>
</evidence>
<dbReference type="GO" id="GO:0000172">
    <property type="term" value="C:ribonuclease MRP complex"/>
    <property type="evidence" value="ECO:0007669"/>
    <property type="project" value="InterPro"/>
</dbReference>
<dbReference type="GO" id="GO:0030677">
    <property type="term" value="C:ribonuclease P complex"/>
    <property type="evidence" value="ECO:0007669"/>
    <property type="project" value="InterPro"/>
</dbReference>
<dbReference type="InterPro" id="IPR023538">
    <property type="entry name" value="RNP1"/>
</dbReference>
<reference evidence="9 10" key="1">
    <citation type="journal article" date="2019" name="Sci. Rep.">
        <title>Comparative genomics of chytrid fungi reveal insights into the obligate biotrophic and pathogenic lifestyle of Synchytrium endobioticum.</title>
        <authorList>
            <person name="van de Vossenberg B.T.L.H."/>
            <person name="Warris S."/>
            <person name="Nguyen H.D.T."/>
            <person name="van Gent-Pelzer M.P.E."/>
            <person name="Joly D.L."/>
            <person name="van de Geest H.C."/>
            <person name="Bonants P.J.M."/>
            <person name="Smith D.S."/>
            <person name="Levesque C.A."/>
            <person name="van der Lee T.A.J."/>
        </authorList>
    </citation>
    <scope>NUCLEOTIDE SEQUENCE [LARGE SCALE GENOMIC DNA]</scope>
    <source>
        <strain evidence="9 10">CBS 809.83</strain>
    </source>
</reference>
<evidence type="ECO:0000313" key="10">
    <source>
        <dbReference type="Proteomes" id="UP000318582"/>
    </source>
</evidence>
<dbReference type="GO" id="GO:0006364">
    <property type="term" value="P:rRNA processing"/>
    <property type="evidence" value="ECO:0007669"/>
    <property type="project" value="TreeGrafter"/>
</dbReference>
<dbReference type="Pfam" id="PF01868">
    <property type="entry name" value="RNase_P-MRP_p29"/>
    <property type="match status" value="1"/>
</dbReference>
<dbReference type="InterPro" id="IPR023534">
    <property type="entry name" value="Rof/RNase_P-like"/>
</dbReference>
<accession>A0A507EIJ0</accession>
<evidence type="ECO:0000256" key="2">
    <source>
        <dbReference type="ARBA" id="ARBA00006181"/>
    </source>
</evidence>
<dbReference type="PANTHER" id="PTHR13348">
    <property type="entry name" value="RIBONUCLEASE P SUBUNIT P29"/>
    <property type="match status" value="1"/>
</dbReference>
<dbReference type="EMBL" id="QEAQ01000001">
    <property type="protein sequence ID" value="TPX63018.1"/>
    <property type="molecule type" value="Genomic_DNA"/>
</dbReference>
<dbReference type="SMART" id="SM00538">
    <property type="entry name" value="POP4"/>
    <property type="match status" value="1"/>
</dbReference>
<name>A0A507EIJ0_9FUNG</name>
<comment type="subcellular location">
    <subcellularLocation>
        <location evidence="1">Nucleus</location>
    </subcellularLocation>
</comment>
<dbReference type="GO" id="GO:0001682">
    <property type="term" value="P:tRNA 5'-leader removal"/>
    <property type="evidence" value="ECO:0007669"/>
    <property type="project" value="InterPro"/>
</dbReference>
<keyword evidence="4" id="KW-0819">tRNA processing</keyword>
<keyword evidence="5" id="KW-0540">Nuclease</keyword>
<feature type="compositionally biased region" description="Polar residues" evidence="8">
    <location>
        <begin position="28"/>
        <end position="48"/>
    </location>
</feature>
<dbReference type="SUPFAM" id="SSF101744">
    <property type="entry name" value="Rof/RNase P subunit-like"/>
    <property type="match status" value="1"/>
</dbReference>
<dbReference type="GO" id="GO:0033204">
    <property type="term" value="F:ribonuclease P RNA binding"/>
    <property type="evidence" value="ECO:0007669"/>
    <property type="project" value="InterPro"/>
</dbReference>
<dbReference type="HAMAP" id="MF_00754">
    <property type="entry name" value="RNase_P_1"/>
    <property type="match status" value="1"/>
</dbReference>
<keyword evidence="6" id="KW-0255">Endonuclease</keyword>
<dbReference type="GO" id="GO:0004519">
    <property type="term" value="F:endonuclease activity"/>
    <property type="evidence" value="ECO:0007669"/>
    <property type="project" value="UniProtKB-KW"/>
</dbReference>
<sequence length="286" mass="31775">MPPKRKAPTTKAAAGKSVDKKPRVDNVPKSQAQPKPTNASNVQNTPNPDATGPLYEALPSSLTSDPAIPTNIPPLDRSTTFTKPFVMNSLLHHQPSNIAANNYDHKVKNRVLLVDNPPAPDALQHTRREQRAQQSRKRKSKTMSAKERKQSGAWDVLKKECKFQQFVPLHALWKGYISELFADCGSMPPQMVLPRMLKADYHGAQLSVAKAKCPTFVGLSGIVVKETENMFIIVTPKDAVKTIPKKSTVFTFVANNKIFTLYGNQFCFRAGERAARKFKDKPTVDL</sequence>
<dbReference type="PANTHER" id="PTHR13348:SF0">
    <property type="entry name" value="RIBONUCLEASE P PROTEIN SUBUNIT P29"/>
    <property type="match status" value="1"/>
</dbReference>
<evidence type="ECO:0000256" key="4">
    <source>
        <dbReference type="ARBA" id="ARBA00022694"/>
    </source>
</evidence>
<evidence type="ECO:0000256" key="1">
    <source>
        <dbReference type="ARBA" id="ARBA00004123"/>
    </source>
</evidence>
<evidence type="ECO:0000313" key="9">
    <source>
        <dbReference type="EMBL" id="TPX63018.1"/>
    </source>
</evidence>
<feature type="compositionally biased region" description="Basic and acidic residues" evidence="8">
    <location>
        <begin position="17"/>
        <end position="26"/>
    </location>
</feature>
<dbReference type="STRING" id="109895.A0A507EIJ0"/>
<evidence type="ECO:0000256" key="8">
    <source>
        <dbReference type="SAM" id="MobiDB-lite"/>
    </source>
</evidence>
<comment type="similarity">
    <text evidence="2">Belongs to the eukaryotic/archaeal RNase P protein component 1 family.</text>
</comment>
<organism evidence="9 10">
    <name type="scientific">Powellomyces hirtus</name>
    <dbReference type="NCBI Taxonomy" id="109895"/>
    <lineage>
        <taxon>Eukaryota</taxon>
        <taxon>Fungi</taxon>
        <taxon>Fungi incertae sedis</taxon>
        <taxon>Chytridiomycota</taxon>
        <taxon>Chytridiomycota incertae sedis</taxon>
        <taxon>Chytridiomycetes</taxon>
        <taxon>Spizellomycetales</taxon>
        <taxon>Powellomycetaceae</taxon>
        <taxon>Powellomyces</taxon>
    </lineage>
</organism>
<dbReference type="AlphaFoldDB" id="A0A507EIJ0"/>
<evidence type="ECO:0000256" key="3">
    <source>
        <dbReference type="ARBA" id="ARBA00022490"/>
    </source>
</evidence>
<keyword evidence="10" id="KW-1185">Reference proteome</keyword>
<dbReference type="Proteomes" id="UP000318582">
    <property type="component" value="Unassembled WGS sequence"/>
</dbReference>
<feature type="region of interest" description="Disordered" evidence="8">
    <location>
        <begin position="115"/>
        <end position="150"/>
    </location>
</feature>
<feature type="region of interest" description="Disordered" evidence="8">
    <location>
        <begin position="1"/>
        <end position="75"/>
    </location>
</feature>
<evidence type="ECO:0000256" key="7">
    <source>
        <dbReference type="ARBA" id="ARBA00022801"/>
    </source>
</evidence>
<dbReference type="GO" id="GO:0016787">
    <property type="term" value="F:hydrolase activity"/>
    <property type="evidence" value="ECO:0007669"/>
    <property type="project" value="UniProtKB-KW"/>
</dbReference>
<dbReference type="InterPro" id="IPR002730">
    <property type="entry name" value="Rpp29/RNP1"/>
</dbReference>
<keyword evidence="3" id="KW-0963">Cytoplasm</keyword>
<evidence type="ECO:0000256" key="5">
    <source>
        <dbReference type="ARBA" id="ARBA00022722"/>
    </source>
</evidence>
<protein>
    <submittedName>
        <fullName evidence="9">Uncharacterized protein</fullName>
    </submittedName>
</protein>
<gene>
    <name evidence="9" type="ORF">PhCBS80983_g00046</name>
</gene>
<dbReference type="InterPro" id="IPR036980">
    <property type="entry name" value="RNase_P/MRP_Rpp29_sf"/>
</dbReference>
<dbReference type="GO" id="GO:0005634">
    <property type="term" value="C:nucleus"/>
    <property type="evidence" value="ECO:0007669"/>
    <property type="project" value="UniProtKB-SubCell"/>
</dbReference>